<dbReference type="SUPFAM" id="SSF48452">
    <property type="entry name" value="TPR-like"/>
    <property type="match status" value="1"/>
</dbReference>
<comment type="similarity">
    <text evidence="7">Belongs to the TANC family.</text>
</comment>
<feature type="compositionally biased region" description="Low complexity" evidence="9">
    <location>
        <begin position="244"/>
        <end position="264"/>
    </location>
</feature>
<feature type="region of interest" description="Disordered" evidence="9">
    <location>
        <begin position="1961"/>
        <end position="1993"/>
    </location>
</feature>
<feature type="repeat" description="ANK" evidence="8">
    <location>
        <begin position="1397"/>
        <end position="1429"/>
    </location>
</feature>
<dbReference type="Pfam" id="PF25520">
    <property type="entry name" value="AAA_lid_TANC1"/>
    <property type="match status" value="1"/>
</dbReference>
<feature type="region of interest" description="Disordered" evidence="9">
    <location>
        <begin position="111"/>
        <end position="194"/>
    </location>
</feature>
<dbReference type="Pfam" id="PF25521">
    <property type="entry name" value="WHD_TANC1"/>
    <property type="match status" value="1"/>
</dbReference>
<dbReference type="SMART" id="SM00248">
    <property type="entry name" value="ANK"/>
    <property type="match status" value="10"/>
</dbReference>
<feature type="domain" description="TANC1/2-like winged helix" evidence="11">
    <location>
        <begin position="957"/>
        <end position="1112"/>
    </location>
</feature>
<evidence type="ECO:0000256" key="9">
    <source>
        <dbReference type="SAM" id="MobiDB-lite"/>
    </source>
</evidence>
<keyword evidence="2" id="KW-0677">Repeat</keyword>
<comment type="subcellular location">
    <subcellularLocation>
        <location evidence="6">Postsynapse</location>
    </subcellularLocation>
</comment>
<feature type="compositionally biased region" description="Acidic residues" evidence="9">
    <location>
        <begin position="319"/>
        <end position="330"/>
    </location>
</feature>
<feature type="repeat" description="ANK" evidence="8">
    <location>
        <begin position="1331"/>
        <end position="1363"/>
    </location>
</feature>
<dbReference type="SMART" id="SM00028">
    <property type="entry name" value="TPR"/>
    <property type="match status" value="3"/>
</dbReference>
<keyword evidence="3" id="KW-0802">TPR repeat</keyword>
<evidence type="ECO:0000256" key="7">
    <source>
        <dbReference type="ARBA" id="ARBA00038259"/>
    </source>
</evidence>
<feature type="compositionally biased region" description="Low complexity" evidence="9">
    <location>
        <begin position="125"/>
        <end position="136"/>
    </location>
</feature>
<evidence type="ECO:0000259" key="10">
    <source>
        <dbReference type="Pfam" id="PF25520"/>
    </source>
</evidence>
<organism evidence="12 13">
    <name type="scientific">Petromyzon marinus</name>
    <name type="common">Sea lamprey</name>
    <dbReference type="NCBI Taxonomy" id="7757"/>
    <lineage>
        <taxon>Eukaryota</taxon>
        <taxon>Metazoa</taxon>
        <taxon>Chordata</taxon>
        <taxon>Craniata</taxon>
        <taxon>Vertebrata</taxon>
        <taxon>Cyclostomata</taxon>
        <taxon>Hyperoartia</taxon>
        <taxon>Petromyzontiformes</taxon>
        <taxon>Petromyzontidae</taxon>
        <taxon>Petromyzon</taxon>
    </lineage>
</organism>
<feature type="region of interest" description="Disordered" evidence="9">
    <location>
        <begin position="1645"/>
        <end position="1720"/>
    </location>
</feature>
<feature type="region of interest" description="Disordered" evidence="9">
    <location>
        <begin position="2071"/>
        <end position="2117"/>
    </location>
</feature>
<dbReference type="InterPro" id="IPR058056">
    <property type="entry name" value="WH_TANC1/2"/>
</dbReference>
<dbReference type="Proteomes" id="UP001318040">
    <property type="component" value="Chromosome 2"/>
</dbReference>
<name>A0AAJ7TL39_PETMA</name>
<feature type="repeat" description="ANK" evidence="8">
    <location>
        <begin position="1182"/>
        <end position="1214"/>
    </location>
</feature>
<feature type="repeat" description="ANK" evidence="8">
    <location>
        <begin position="1298"/>
        <end position="1330"/>
    </location>
</feature>
<keyword evidence="1" id="KW-0597">Phosphoprotein</keyword>
<feature type="region of interest" description="Disordered" evidence="9">
    <location>
        <begin position="2009"/>
        <end position="2030"/>
    </location>
</feature>
<evidence type="ECO:0000259" key="11">
    <source>
        <dbReference type="Pfam" id="PF25521"/>
    </source>
</evidence>
<feature type="region of interest" description="Disordered" evidence="9">
    <location>
        <begin position="317"/>
        <end position="351"/>
    </location>
</feature>
<feature type="repeat" description="ANK" evidence="8">
    <location>
        <begin position="1364"/>
        <end position="1396"/>
    </location>
</feature>
<dbReference type="Gene3D" id="1.25.40.10">
    <property type="entry name" value="Tetratricopeptide repeat domain"/>
    <property type="match status" value="1"/>
</dbReference>
<dbReference type="InterPro" id="IPR050889">
    <property type="entry name" value="Dendritic_Spine_Reg/Scaffold"/>
</dbReference>
<dbReference type="PANTHER" id="PTHR24166:SF55">
    <property type="entry name" value="ROLLING PEBBLES, ISOFORM B"/>
    <property type="match status" value="1"/>
</dbReference>
<evidence type="ECO:0000256" key="1">
    <source>
        <dbReference type="ARBA" id="ARBA00022553"/>
    </source>
</evidence>
<feature type="region of interest" description="Disordered" evidence="9">
    <location>
        <begin position="244"/>
        <end position="297"/>
    </location>
</feature>
<gene>
    <name evidence="13" type="primary">LOC116947873</name>
</gene>
<feature type="domain" description="TANC1/2-like AAA+ ATPase lid" evidence="10">
    <location>
        <begin position="869"/>
        <end position="955"/>
    </location>
</feature>
<evidence type="ECO:0000256" key="3">
    <source>
        <dbReference type="ARBA" id="ARBA00022803"/>
    </source>
</evidence>
<evidence type="ECO:0000313" key="13">
    <source>
        <dbReference type="RefSeq" id="XP_032820001.1"/>
    </source>
</evidence>
<dbReference type="PANTHER" id="PTHR24166">
    <property type="entry name" value="ROLLING PEBBLES, ISOFORM B"/>
    <property type="match status" value="1"/>
</dbReference>
<dbReference type="InterPro" id="IPR019734">
    <property type="entry name" value="TPR_rpt"/>
</dbReference>
<keyword evidence="4" id="KW-0770">Synapse</keyword>
<dbReference type="PROSITE" id="PS50088">
    <property type="entry name" value="ANK_REPEAT"/>
    <property type="match status" value="6"/>
</dbReference>
<reference evidence="13" key="1">
    <citation type="submission" date="2025-08" db="UniProtKB">
        <authorList>
            <consortium name="RefSeq"/>
        </authorList>
    </citation>
    <scope>IDENTIFICATION</scope>
    <source>
        <tissue evidence="13">Sperm</tissue>
    </source>
</reference>
<feature type="repeat" description="ANK" evidence="8">
    <location>
        <begin position="1430"/>
        <end position="1462"/>
    </location>
</feature>
<dbReference type="InterPro" id="IPR011990">
    <property type="entry name" value="TPR-like_helical_dom_sf"/>
</dbReference>
<dbReference type="FunFam" id="1.25.40.20:FF:000022">
    <property type="entry name" value="protein TANC2 isoform X1"/>
    <property type="match status" value="1"/>
</dbReference>
<dbReference type="PROSITE" id="PS50297">
    <property type="entry name" value="ANK_REP_REGION"/>
    <property type="match status" value="4"/>
</dbReference>
<dbReference type="KEGG" id="pmrn:116947873"/>
<protein>
    <submittedName>
        <fullName evidence="13">Protein TANC1-like isoform X1</fullName>
    </submittedName>
</protein>
<evidence type="ECO:0000256" key="2">
    <source>
        <dbReference type="ARBA" id="ARBA00022737"/>
    </source>
</evidence>
<evidence type="ECO:0000256" key="8">
    <source>
        <dbReference type="PROSITE-ProRule" id="PRU00023"/>
    </source>
</evidence>
<feature type="compositionally biased region" description="Basic and acidic residues" evidence="9">
    <location>
        <begin position="158"/>
        <end position="167"/>
    </location>
</feature>
<dbReference type="InterPro" id="IPR002110">
    <property type="entry name" value="Ankyrin_rpt"/>
</dbReference>
<dbReference type="InterPro" id="IPR058018">
    <property type="entry name" value="AAA_lid_TANC1/2"/>
</dbReference>
<dbReference type="Gene3D" id="1.25.40.20">
    <property type="entry name" value="Ankyrin repeat-containing domain"/>
    <property type="match status" value="1"/>
</dbReference>
<keyword evidence="12" id="KW-1185">Reference proteome</keyword>
<evidence type="ECO:0000256" key="4">
    <source>
        <dbReference type="ARBA" id="ARBA00023018"/>
    </source>
</evidence>
<sequence>MGLFDHTSPRWAVLVDEGIRNRTVGYGMPRSGFWKIFKGGKAKDHEKDNGMEDSAHKKRSIAGLGTFNRKSGGRDQYLKHYGTVSGSLGLVPDVEPLPYNSLSPSLGGGSKVGGGAGSLHATEGTSASLPTSPLLSRHIGGMRPWSGHKSPGSNRKPRYADVTRDPEPAAPSISRADSEQLPTHGSTKALLGPAPCSDETAHALMTRLGFLLGDRVLTSNSGSLQLHTDGRRNQKLCAMEQGISPSSTLTSSSASPHASSPCSTLAGPSTRGAPPLTRSCPYGLVPTPSSTLESKDSGIIATITRSSAYMERGGCSLDQIEESSPPDDPSDSSRPEELNEASCHIPEEPSHRRTFLGDHFKRSATQLEPYEIDAFTGDRSDGCSDQAGSSQILGFSGRRNDQHINRLVLSKQRDPYLGDHTRCYTLHGSSFTSLDASVLADRPPMAPTHALRVYGMPGADELHSSASFSLSRSTEKGLDIFPSHSTYSIPTYLTPRPNSVAATSSARLEDLSFLDEQRGVPLRTSMRMPRQHLAPGRPLPDHRAPRVQSWLNHSMRFAPYKPPDIALKPLLFEVPSVTTDSVFVGRDWLYCELERQLATSVDGTRGTGASPDRNTSCRGAVIVGGVGTGKTAIVSRMVALSCHGTRMWQIASDSPRLQHKNPHLGKELPLGQPPPTTDGMRLVSRGSCPNTPELRCRPEEAVKRLAAQVVAYHYCQADNTYTCLVPEFVHSVAALLCRAPQLVSYRELLLREPHLQSLLSLRACVQDPSAALRRGVLEPLTALRRERKILDEDFLVLVDGLNEAEFHKPDYGDTIASFITKLLCKFPPWLKLVLTVRNSMQEVTSLLPFTTIQLDSASVAGGAVDMGLVERDLQAYVMYRVNGSHEIQSNIALSGRPDGAALAKLVSHLSSLARGSYLFLRLTLDLIEEGHLVLKSSGYKVLPVSLSEVYLLQCNLRFPSGAAFTRAQPLLCVALASLHPLTDEHLLRALAAGWVTGPRSDAVAAFTFALESVSPFLVRRRDGTRMFCHPSFREWLMWRPEGESTKFLCDPRSGHALLAMSFSRQEGKLNRQHTMELGHHVLKAHIYKGLSKKLGISSSILQALWVGYSTDSLSAALASLRNLYTPNIKVSRLLILAGANVDFRTEALSNAPVLCVESHLGYSEMVSLLLDSGADMDTASESGMTPLCYAAAAGQLEIVARLCRRSAKLAHVDRNGQCALVHAALRGHRSIVEFLVNQDWSLAGQQPGLPRKGQAMQQGLTAASSMGHTEVVEYLLDFSADEKKQENQSQIDAFDSLWGETALTAASGRGRLEICELLFERGATLSQPNRRGVSPVFSAARQGQWQVVDLLLKRGAEVDVMDRQGRTALMVASCEGHIGTVEYLLSKGASIGCVDKEGLSALSWACLKGHQPVVQSLVGRGAAIDHTDKNGRTPLDLAAFYGDAGVVQYLVEHGAMIEHVDYSGMRPLDRAIGCRNTAVVVALLKKGAKLGPASWAMATSKPDVMIILLNKLIEEGNFLYKAGRMKEAAQRYQYALKKFPREGFGEELKTFRELKVTLYLNLSRCRRKMNDYGMAEEFATKALELKSKSYEAFYARARAKRSSRQFMAALEDLHEAVRLCPENREIRRLLARVEDECQQQLLLPQSQQQQVQQEGNCTQTEEGYYAEPPTYGGTKHGQDYYPVAMPKDANGKLENSDEDESPSSPQALRSRPTYPSPIETSPWSVALQQEMRVKCNLGSDIQGRAELRPGEGTQMVPRSHQDAAAREQMLRTQSAQHPWLVSRGMSVGMGNKMSQYEPKSPVMQRSVELPSSAVSQGRVFHQTSLNVEMSSGRPMQTGGNRGLQQHLSILETEPHMYSKHPLSDINASVFERKEQEKPKLCRESTMGAYSRPGQLIPLEVRPHPPTPRPSLHVMSAGLCSSSLSLMEAGNPQYACSPQAEVRIRTTLDLKSLTSANSIGVACSGGERPGMISPTQDSRQLVLPDSKSRPTPFMGVTDKRARAHQLQLPLVSAQQPTPQQQQQQSQSGRKWVTSSVDVIVTSPVSDSPLSSAESPPMNSLAYYNKTNNYLEQQEGTGIDSPPLPHQQNNNNMHNGRCLMQEEPSTHDEDRSSKPASLSLQGYQDGVGIIVQHVVKDPKPPCTSPLIPKRPFVESNV</sequence>
<evidence type="ECO:0000256" key="5">
    <source>
        <dbReference type="ARBA" id="ARBA00023043"/>
    </source>
</evidence>
<dbReference type="GO" id="GO:0098794">
    <property type="term" value="C:postsynapse"/>
    <property type="evidence" value="ECO:0007669"/>
    <property type="project" value="UniProtKB-SubCell"/>
</dbReference>
<dbReference type="FunFam" id="1.25.40.20:FF:000036">
    <property type="entry name" value="protein TANC2 isoform X2"/>
    <property type="match status" value="1"/>
</dbReference>
<feature type="compositionally biased region" description="Basic and acidic residues" evidence="9">
    <location>
        <begin position="2102"/>
        <end position="2111"/>
    </location>
</feature>
<dbReference type="PRINTS" id="PR01415">
    <property type="entry name" value="ANKYRIN"/>
</dbReference>
<evidence type="ECO:0000313" key="12">
    <source>
        <dbReference type="Proteomes" id="UP001318040"/>
    </source>
</evidence>
<dbReference type="Pfam" id="PF12796">
    <property type="entry name" value="Ank_2"/>
    <property type="match status" value="4"/>
</dbReference>
<keyword evidence="5 8" id="KW-0040">ANK repeat</keyword>
<dbReference type="InterPro" id="IPR036770">
    <property type="entry name" value="Ankyrin_rpt-contain_sf"/>
</dbReference>
<accession>A0AAJ7TL39</accession>
<dbReference type="SUPFAM" id="SSF48403">
    <property type="entry name" value="Ankyrin repeat"/>
    <property type="match status" value="1"/>
</dbReference>
<feature type="compositionally biased region" description="Low complexity" evidence="9">
    <location>
        <begin position="2013"/>
        <end position="2026"/>
    </location>
</feature>
<evidence type="ECO:0000256" key="6">
    <source>
        <dbReference type="ARBA" id="ARBA00034110"/>
    </source>
</evidence>
<dbReference type="RefSeq" id="XP_032820001.1">
    <property type="nucleotide sequence ID" value="XM_032964110.1"/>
</dbReference>
<proteinExistence type="inferred from homology"/>